<reference evidence="2 3" key="1">
    <citation type="submission" date="2019-05" db="EMBL/GenBank/DDBJ databases">
        <title>Nesterenkonia sp. GY074 isolated from the Southern Atlantic Ocean.</title>
        <authorList>
            <person name="Zhang G."/>
        </authorList>
    </citation>
    <scope>NUCLEOTIDE SEQUENCE [LARGE SCALE GENOMIC DNA]</scope>
    <source>
        <strain evidence="2 3">GY074</strain>
    </source>
</reference>
<dbReference type="Proteomes" id="UP000310458">
    <property type="component" value="Unassembled WGS sequence"/>
</dbReference>
<dbReference type="GO" id="GO:0006281">
    <property type="term" value="P:DNA repair"/>
    <property type="evidence" value="ECO:0007669"/>
    <property type="project" value="InterPro"/>
</dbReference>
<feature type="domain" description="AAA+ ATPase" evidence="1">
    <location>
        <begin position="16"/>
        <end position="160"/>
    </location>
</feature>
<dbReference type="GO" id="GO:0000723">
    <property type="term" value="P:telomere maintenance"/>
    <property type="evidence" value="ECO:0007669"/>
    <property type="project" value="InterPro"/>
</dbReference>
<dbReference type="Gene3D" id="3.40.50.10190">
    <property type="entry name" value="BRCT domain"/>
    <property type="match status" value="1"/>
</dbReference>
<comment type="caution">
    <text evidence="2">The sequence shown here is derived from an EMBL/GenBank/DDBJ whole genome shotgun (WGS) entry which is preliminary data.</text>
</comment>
<accession>A0A5R9BEG9</accession>
<dbReference type="SMART" id="SM00382">
    <property type="entry name" value="AAA"/>
    <property type="match status" value="1"/>
</dbReference>
<dbReference type="SUPFAM" id="SSF52540">
    <property type="entry name" value="P-loop containing nucleoside triphosphate hydrolases"/>
    <property type="match status" value="2"/>
</dbReference>
<keyword evidence="3" id="KW-1185">Reference proteome</keyword>
<evidence type="ECO:0000313" key="2">
    <source>
        <dbReference type="EMBL" id="TLP98669.1"/>
    </source>
</evidence>
<proteinExistence type="predicted"/>
<organism evidence="2 3">
    <name type="scientific">Nesterenkonia salmonea</name>
    <dbReference type="NCBI Taxonomy" id="1804987"/>
    <lineage>
        <taxon>Bacteria</taxon>
        <taxon>Bacillati</taxon>
        <taxon>Actinomycetota</taxon>
        <taxon>Actinomycetes</taxon>
        <taxon>Micrococcales</taxon>
        <taxon>Micrococcaceae</taxon>
        <taxon>Nesterenkonia</taxon>
    </lineage>
</organism>
<dbReference type="InterPro" id="IPR010285">
    <property type="entry name" value="DNA_helicase_pif1-like_DEAD"/>
</dbReference>
<dbReference type="Gene3D" id="3.40.50.300">
    <property type="entry name" value="P-loop containing nucleotide triphosphate hydrolases"/>
    <property type="match status" value="2"/>
</dbReference>
<dbReference type="InterPro" id="IPR036420">
    <property type="entry name" value="BRCT_dom_sf"/>
</dbReference>
<dbReference type="PANTHER" id="PTHR47642">
    <property type="entry name" value="ATP-DEPENDENT DNA HELICASE"/>
    <property type="match status" value="1"/>
</dbReference>
<dbReference type="EMBL" id="VAVZ01000008">
    <property type="protein sequence ID" value="TLP98669.1"/>
    <property type="molecule type" value="Genomic_DNA"/>
</dbReference>
<dbReference type="GO" id="GO:0003678">
    <property type="term" value="F:DNA helicase activity"/>
    <property type="evidence" value="ECO:0007669"/>
    <property type="project" value="InterPro"/>
</dbReference>
<protein>
    <submittedName>
        <fullName evidence="2">AAA family ATPase</fullName>
    </submittedName>
</protein>
<dbReference type="InterPro" id="IPR003593">
    <property type="entry name" value="AAA+_ATPase"/>
</dbReference>
<evidence type="ECO:0000313" key="3">
    <source>
        <dbReference type="Proteomes" id="UP000310458"/>
    </source>
</evidence>
<evidence type="ECO:0000259" key="1">
    <source>
        <dbReference type="SMART" id="SM00382"/>
    </source>
</evidence>
<sequence length="779" mass="84639">MVRTEEFTHALEVLHGGKNLFLTGKAGTGKSTLIRQFMSETQRSVVVTAPTGIAALNVDGYTIHRLFSLHPNTTISDIRGGRYYPGRFAETLRNLQTLIIDEASMVRADLFDQIVAALERFGPRPGRAYGGVQLVLVGDLLQLPPVVPEYDQQIFETTYDTPYFFSAAQYLEEDFPTVALTQVFRQQGDQRLTSILNASREGVLLNSAREELNTRVDPDFEPAEGEFWLTLATTNRIANARNRQRLERLDAAEHRSYAQLTGDTEGFEPPTASELVFKVGAQIMLLTNDPLDRWVNGTLGKVAAVGRTDSGEMSVQVEVRDGGMVTVTPARWEVTQPVADAGGMTHRVVGSFTQLPFKLAWAITIHKSQGQTLDRLIVDLRGGTFAPGQLYVALSRATSWEGLVLTRPVLPKDMKTDRRILRFLRRTTAEGTAHRFCAVAALTVGHEGMRDRPRPVEIAVAFEDGTAISTLVNPQRDLADARTAYGVSAADVLLAPTLAEAWGLIGHAVAGCTPVGPGIDRTLGLLDFELKRLGHVVPLAFGIEVGGASPRDFASALDAARAALDSFDSGRADVLSATAFDEPDAEQGGEGYLLTRDAATPSPTFEHLPGLAALLDLSRAVGAVLVGPESAAAPQVGDDEWHEAARPLLADQLRTAVERVRVPAVFGARLRGVEQVLGEQILPEQDDAHVPVGEVFRAGTRVCFTGTTMGPDGREWSREAMHALAEQRGLLPANNVTKTKCDVLVVAELGTQSRKAQNAHNWGKPVIEAHEFFRWAEVS</sequence>
<dbReference type="InterPro" id="IPR051055">
    <property type="entry name" value="PIF1_helicase"/>
</dbReference>
<dbReference type="CDD" id="cd18809">
    <property type="entry name" value="SF1_C_RecD"/>
    <property type="match status" value="1"/>
</dbReference>
<dbReference type="Pfam" id="PF05970">
    <property type="entry name" value="PIF1"/>
    <property type="match status" value="1"/>
</dbReference>
<dbReference type="OrthoDB" id="9763659at2"/>
<dbReference type="AlphaFoldDB" id="A0A5R9BEG9"/>
<dbReference type="InterPro" id="IPR027417">
    <property type="entry name" value="P-loop_NTPase"/>
</dbReference>
<gene>
    <name evidence="2" type="ORF">FEF26_04070</name>
</gene>
<name>A0A5R9BEG9_9MICC</name>